<gene>
    <name evidence="2" type="ORF">UFOVP1146_87</name>
    <name evidence="3" type="ORF">UFOVP1638_57</name>
    <name evidence="1" type="ORF">UFOVP818_144</name>
</gene>
<organism evidence="1">
    <name type="scientific">uncultured Caudovirales phage</name>
    <dbReference type="NCBI Taxonomy" id="2100421"/>
    <lineage>
        <taxon>Viruses</taxon>
        <taxon>Duplodnaviria</taxon>
        <taxon>Heunggongvirae</taxon>
        <taxon>Uroviricota</taxon>
        <taxon>Caudoviricetes</taxon>
        <taxon>Peduoviridae</taxon>
        <taxon>Maltschvirus</taxon>
        <taxon>Maltschvirus maltsch</taxon>
    </lineage>
</organism>
<evidence type="ECO:0000313" key="2">
    <source>
        <dbReference type="EMBL" id="CAB4186741.1"/>
    </source>
</evidence>
<dbReference type="EMBL" id="LR797502">
    <property type="protein sequence ID" value="CAB4220771.1"/>
    <property type="molecule type" value="Genomic_DNA"/>
</dbReference>
<proteinExistence type="predicted"/>
<dbReference type="EMBL" id="LR796776">
    <property type="protein sequence ID" value="CAB4165608.1"/>
    <property type="molecule type" value="Genomic_DNA"/>
</dbReference>
<evidence type="ECO:0000313" key="3">
    <source>
        <dbReference type="EMBL" id="CAB4220771.1"/>
    </source>
</evidence>
<accession>A0A6J5P8Q9</accession>
<name>A0A6J5P8Q9_9CAUD</name>
<sequence>MSKTPYEIRLELLTLAKEILQAPIYEKRNKLSDEYHSKLTDANRDTLPFPAMPDFPSTTDIVAEAEALKKFVDAA</sequence>
<reference evidence="1" key="1">
    <citation type="submission" date="2020-04" db="EMBL/GenBank/DDBJ databases">
        <authorList>
            <person name="Chiriac C."/>
            <person name="Salcher M."/>
            <person name="Ghai R."/>
            <person name="Kavagutti S V."/>
        </authorList>
    </citation>
    <scope>NUCLEOTIDE SEQUENCE</scope>
</reference>
<evidence type="ECO:0000313" key="1">
    <source>
        <dbReference type="EMBL" id="CAB4165608.1"/>
    </source>
</evidence>
<protein>
    <submittedName>
        <fullName evidence="1">Uncharacterized protein</fullName>
    </submittedName>
</protein>
<dbReference type="EMBL" id="LR797099">
    <property type="protein sequence ID" value="CAB4186741.1"/>
    <property type="molecule type" value="Genomic_DNA"/>
</dbReference>